<dbReference type="EMBL" id="VYQE01000004">
    <property type="protein sequence ID" value="KAA9006950.1"/>
    <property type="molecule type" value="Genomic_DNA"/>
</dbReference>
<sequence length="104" mass="11101">MNGRRTQLLAIAGPPTAWAIHFVLIYSVISAQCAPRALLDPASSWIIAGVGTAILVLAAILPAFFLRRIPERPLVPATIWLAVISVVAILFDTAFLFTFPTCGG</sequence>
<dbReference type="AlphaFoldDB" id="A0A5J5GG15"/>
<keyword evidence="1" id="KW-1133">Transmembrane helix</keyword>
<keyword evidence="1" id="KW-0472">Membrane</keyword>
<feature type="transmembrane region" description="Helical" evidence="1">
    <location>
        <begin position="43"/>
        <end position="66"/>
    </location>
</feature>
<reference evidence="2 3" key="1">
    <citation type="submission" date="2019-09" db="EMBL/GenBank/DDBJ databases">
        <authorList>
            <person name="Park J.-S."/>
            <person name="Choi H.-J."/>
        </authorList>
    </citation>
    <scope>NUCLEOTIDE SEQUENCE [LARGE SCALE GENOMIC DNA]</scope>
    <source>
        <strain evidence="2 3">176SS1-4</strain>
    </source>
</reference>
<dbReference type="Proteomes" id="UP000326554">
    <property type="component" value="Unassembled WGS sequence"/>
</dbReference>
<evidence type="ECO:0000313" key="3">
    <source>
        <dbReference type="Proteomes" id="UP000326554"/>
    </source>
</evidence>
<accession>A0A5J5GG15</accession>
<name>A0A5J5GG15_9RHOB</name>
<evidence type="ECO:0000256" key="1">
    <source>
        <dbReference type="SAM" id="Phobius"/>
    </source>
</evidence>
<evidence type="ECO:0000313" key="2">
    <source>
        <dbReference type="EMBL" id="KAA9006950.1"/>
    </source>
</evidence>
<protein>
    <submittedName>
        <fullName evidence="2">Uncharacterized protein</fullName>
    </submittedName>
</protein>
<proteinExistence type="predicted"/>
<keyword evidence="1" id="KW-0812">Transmembrane</keyword>
<keyword evidence="3" id="KW-1185">Reference proteome</keyword>
<organism evidence="2 3">
    <name type="scientific">Histidinibacterium aquaticum</name>
    <dbReference type="NCBI Taxonomy" id="2613962"/>
    <lineage>
        <taxon>Bacteria</taxon>
        <taxon>Pseudomonadati</taxon>
        <taxon>Pseudomonadota</taxon>
        <taxon>Alphaproteobacteria</taxon>
        <taxon>Rhodobacterales</taxon>
        <taxon>Paracoccaceae</taxon>
        <taxon>Histidinibacterium</taxon>
    </lineage>
</organism>
<dbReference type="RefSeq" id="WP_150445969.1">
    <property type="nucleotide sequence ID" value="NZ_VYQE01000004.1"/>
</dbReference>
<comment type="caution">
    <text evidence="2">The sequence shown here is derived from an EMBL/GenBank/DDBJ whole genome shotgun (WGS) entry which is preliminary data.</text>
</comment>
<gene>
    <name evidence="2" type="ORF">F3S47_14375</name>
</gene>
<feature type="transmembrane region" description="Helical" evidence="1">
    <location>
        <begin position="78"/>
        <end position="99"/>
    </location>
</feature>